<evidence type="ECO:0000313" key="2">
    <source>
        <dbReference type="Proteomes" id="UP001501470"/>
    </source>
</evidence>
<dbReference type="Proteomes" id="UP001501470">
    <property type="component" value="Unassembled WGS sequence"/>
</dbReference>
<organism evidence="1 2">
    <name type="scientific">Dactylosporangium maewongense</name>
    <dbReference type="NCBI Taxonomy" id="634393"/>
    <lineage>
        <taxon>Bacteria</taxon>
        <taxon>Bacillati</taxon>
        <taxon>Actinomycetota</taxon>
        <taxon>Actinomycetes</taxon>
        <taxon>Micromonosporales</taxon>
        <taxon>Micromonosporaceae</taxon>
        <taxon>Dactylosporangium</taxon>
    </lineage>
</organism>
<comment type="caution">
    <text evidence="1">The sequence shown here is derived from an EMBL/GenBank/DDBJ whole genome shotgun (WGS) entry which is preliminary data.</text>
</comment>
<accession>A0ABN2B569</accession>
<gene>
    <name evidence="1" type="ORF">GCM10009827_058910</name>
</gene>
<name>A0ABN2B569_9ACTN</name>
<dbReference type="RefSeq" id="WP_344505508.1">
    <property type="nucleotide sequence ID" value="NZ_BAAAQD010000012.1"/>
</dbReference>
<sequence length="168" mass="17262">MHGPNAAARETVSFPVWDAVVDLPRSPMADGTIAHGGGVVDAVSRVRGASPDDLGGPAAAPGVTVWSFAVDRLAGDSGWPVRHASLIFAVRLAEDAGMSLRDAAVELAGIAASGGIVVDLVVGGQAESGRLFEVRGLGWLVSSTQPGHAFAASCYLVPPVVQYRLDHR</sequence>
<evidence type="ECO:0000313" key="1">
    <source>
        <dbReference type="EMBL" id="GAA1533144.1"/>
    </source>
</evidence>
<dbReference type="EMBL" id="BAAAQD010000012">
    <property type="protein sequence ID" value="GAA1533144.1"/>
    <property type="molecule type" value="Genomic_DNA"/>
</dbReference>
<keyword evidence="2" id="KW-1185">Reference proteome</keyword>
<reference evidence="1 2" key="1">
    <citation type="journal article" date="2019" name="Int. J. Syst. Evol. Microbiol.">
        <title>The Global Catalogue of Microorganisms (GCM) 10K type strain sequencing project: providing services to taxonomists for standard genome sequencing and annotation.</title>
        <authorList>
            <consortium name="The Broad Institute Genomics Platform"/>
            <consortium name="The Broad Institute Genome Sequencing Center for Infectious Disease"/>
            <person name="Wu L."/>
            <person name="Ma J."/>
        </authorList>
    </citation>
    <scope>NUCLEOTIDE SEQUENCE [LARGE SCALE GENOMIC DNA]</scope>
    <source>
        <strain evidence="1 2">JCM 15933</strain>
    </source>
</reference>
<protein>
    <submittedName>
        <fullName evidence="1">Uncharacterized protein</fullName>
    </submittedName>
</protein>
<proteinExistence type="predicted"/>